<dbReference type="InterPro" id="IPR032780">
    <property type="entry name" value="DNA_pol3_delt_C"/>
</dbReference>
<evidence type="ECO:0000256" key="9">
    <source>
        <dbReference type="NCBIfam" id="TIGR01128"/>
    </source>
</evidence>
<evidence type="ECO:0000259" key="10">
    <source>
        <dbReference type="Pfam" id="PF06144"/>
    </source>
</evidence>
<accession>A0A191ZFC0</accession>
<organism evidence="12 13">
    <name type="scientific">Halothiobacillus diazotrophicus</name>
    <dbReference type="NCBI Taxonomy" id="1860122"/>
    <lineage>
        <taxon>Bacteria</taxon>
        <taxon>Pseudomonadati</taxon>
        <taxon>Pseudomonadota</taxon>
        <taxon>Gammaproteobacteria</taxon>
        <taxon>Chromatiales</taxon>
        <taxon>Halothiobacillaceae</taxon>
        <taxon>Halothiobacillus</taxon>
    </lineage>
</organism>
<dbReference type="SUPFAM" id="SSF48019">
    <property type="entry name" value="post-AAA+ oligomerization domain-like"/>
    <property type="match status" value="1"/>
</dbReference>
<dbReference type="GO" id="GO:0003887">
    <property type="term" value="F:DNA-directed DNA polymerase activity"/>
    <property type="evidence" value="ECO:0007669"/>
    <property type="project" value="UniProtKB-UniRule"/>
</dbReference>
<name>A0A191ZFC0_9GAMM</name>
<protein>
    <recommendedName>
        <fullName evidence="2 9">DNA polymerase III subunit delta</fullName>
        <ecNumber evidence="1 9">2.7.7.7</ecNumber>
    </recommendedName>
</protein>
<keyword evidence="5" id="KW-0235">DNA replication</keyword>
<dbReference type="KEGG" id="haz:A9404_03475"/>
<dbReference type="InterPro" id="IPR010372">
    <property type="entry name" value="DNA_pol3_delta_N"/>
</dbReference>
<dbReference type="GO" id="GO:0003677">
    <property type="term" value="F:DNA binding"/>
    <property type="evidence" value="ECO:0007669"/>
    <property type="project" value="InterPro"/>
</dbReference>
<reference evidence="12 13" key="1">
    <citation type="submission" date="2016-06" db="EMBL/GenBank/DDBJ databases">
        <title>Insight into the functional genes involving in sulfur oxidation in Pearl River water.</title>
        <authorList>
            <person name="Luo J."/>
            <person name="Tan X."/>
            <person name="Lin W."/>
        </authorList>
    </citation>
    <scope>NUCLEOTIDE SEQUENCE [LARGE SCALE GENOMIC DNA]</scope>
    <source>
        <strain evidence="12 13">LS2</strain>
    </source>
</reference>
<proteinExistence type="inferred from homology"/>
<dbReference type="Pfam" id="PF06144">
    <property type="entry name" value="DNA_pol3_delta"/>
    <property type="match status" value="1"/>
</dbReference>
<evidence type="ECO:0000313" key="13">
    <source>
        <dbReference type="Proteomes" id="UP000078596"/>
    </source>
</evidence>
<keyword evidence="4" id="KW-0548">Nucleotidyltransferase</keyword>
<evidence type="ECO:0000256" key="7">
    <source>
        <dbReference type="ARBA" id="ARBA00034754"/>
    </source>
</evidence>
<dbReference type="InterPro" id="IPR027417">
    <property type="entry name" value="P-loop_NTPase"/>
</dbReference>
<dbReference type="PANTHER" id="PTHR34388:SF1">
    <property type="entry name" value="DNA POLYMERASE III SUBUNIT DELTA"/>
    <property type="match status" value="1"/>
</dbReference>
<feature type="domain" description="DNA polymerase III delta N-terminal" evidence="10">
    <location>
        <begin position="20"/>
        <end position="133"/>
    </location>
</feature>
<dbReference type="PANTHER" id="PTHR34388">
    <property type="entry name" value="DNA POLYMERASE III SUBUNIT DELTA"/>
    <property type="match status" value="1"/>
</dbReference>
<dbReference type="AlphaFoldDB" id="A0A191ZFC0"/>
<evidence type="ECO:0000256" key="1">
    <source>
        <dbReference type="ARBA" id="ARBA00012417"/>
    </source>
</evidence>
<dbReference type="GO" id="GO:0006261">
    <property type="term" value="P:DNA-templated DNA replication"/>
    <property type="evidence" value="ECO:0007669"/>
    <property type="project" value="TreeGrafter"/>
</dbReference>
<dbReference type="SUPFAM" id="SSF52540">
    <property type="entry name" value="P-loop containing nucleoside triphosphate hydrolases"/>
    <property type="match status" value="1"/>
</dbReference>
<dbReference type="Pfam" id="PF14840">
    <property type="entry name" value="DNA_pol3_delt_C"/>
    <property type="match status" value="1"/>
</dbReference>
<dbReference type="Proteomes" id="UP000078596">
    <property type="component" value="Chromosome"/>
</dbReference>
<feature type="domain" description="DNA polymerase III subunit delta C-terminal" evidence="11">
    <location>
        <begin position="216"/>
        <end position="277"/>
    </location>
</feature>
<dbReference type="STRING" id="1860122.A9404_03475"/>
<evidence type="ECO:0000313" key="12">
    <source>
        <dbReference type="EMBL" id="ANJ66563.1"/>
    </source>
</evidence>
<comment type="catalytic activity">
    <reaction evidence="8">
        <text>DNA(n) + a 2'-deoxyribonucleoside 5'-triphosphate = DNA(n+1) + diphosphate</text>
        <dbReference type="Rhea" id="RHEA:22508"/>
        <dbReference type="Rhea" id="RHEA-COMP:17339"/>
        <dbReference type="Rhea" id="RHEA-COMP:17340"/>
        <dbReference type="ChEBI" id="CHEBI:33019"/>
        <dbReference type="ChEBI" id="CHEBI:61560"/>
        <dbReference type="ChEBI" id="CHEBI:173112"/>
        <dbReference type="EC" id="2.7.7.7"/>
    </reaction>
</comment>
<gene>
    <name evidence="12" type="ORF">A9404_03475</name>
</gene>
<evidence type="ECO:0000256" key="6">
    <source>
        <dbReference type="ARBA" id="ARBA00022932"/>
    </source>
</evidence>
<dbReference type="NCBIfam" id="TIGR01128">
    <property type="entry name" value="holA"/>
    <property type="match status" value="1"/>
</dbReference>
<dbReference type="RefSeq" id="WP_066098699.1">
    <property type="nucleotide sequence ID" value="NZ_CP016027.1"/>
</dbReference>
<keyword evidence="13" id="KW-1185">Reference proteome</keyword>
<dbReference type="InterPro" id="IPR005790">
    <property type="entry name" value="DNA_polIII_delta"/>
</dbReference>
<comment type="similarity">
    <text evidence="7">Belongs to the DNA polymerase HolA subunit family.</text>
</comment>
<dbReference type="InterPro" id="IPR008921">
    <property type="entry name" value="DNA_pol3_clamp-load_cplx_C"/>
</dbReference>
<dbReference type="OrthoDB" id="9770982at2"/>
<sequence length="333" mass="37196">MNVRPEQLESALNKRLDALYVLVGDDWLQVDEARDAIRAATRRAGVDERIRVEAEARYDWNALQHLGASRSLFAERRLIDLRLPTGKPGKEGGEFLRKLADQVAEGSDDIWMISLPKLDLATQKTAWFSRLSAAGTTITFWPIGLRDLPGWIAQRGRKLGLQVDADAAQLIAERVEGNLLAARQELDKLALLKPEGVITPDYLMETVADQSRFNTFDLGDALLAGDRGRAVHLLQRLRAEGVDAILVLWVLTRELRLLISCSEDPAAVERLRVPRNRQPAYARAARRRGPDFWMRLLGRCAEIDRSIKGVGPGDPWQMLDRVVLAGCVASPAR</sequence>
<keyword evidence="6" id="KW-0239">DNA-directed DNA polymerase</keyword>
<evidence type="ECO:0000256" key="8">
    <source>
        <dbReference type="ARBA" id="ARBA00049244"/>
    </source>
</evidence>
<dbReference type="EMBL" id="CP016027">
    <property type="protein sequence ID" value="ANJ66563.1"/>
    <property type="molecule type" value="Genomic_DNA"/>
</dbReference>
<evidence type="ECO:0000256" key="2">
    <source>
        <dbReference type="ARBA" id="ARBA00017703"/>
    </source>
</evidence>
<keyword evidence="3" id="KW-0808">Transferase</keyword>
<evidence type="ECO:0000256" key="4">
    <source>
        <dbReference type="ARBA" id="ARBA00022695"/>
    </source>
</evidence>
<evidence type="ECO:0000256" key="3">
    <source>
        <dbReference type="ARBA" id="ARBA00022679"/>
    </source>
</evidence>
<evidence type="ECO:0000256" key="5">
    <source>
        <dbReference type="ARBA" id="ARBA00022705"/>
    </source>
</evidence>
<dbReference type="Gene3D" id="3.40.50.300">
    <property type="entry name" value="P-loop containing nucleotide triphosphate hydrolases"/>
    <property type="match status" value="1"/>
</dbReference>
<dbReference type="Gene3D" id="1.10.8.60">
    <property type="match status" value="1"/>
</dbReference>
<dbReference type="EC" id="2.7.7.7" evidence="1 9"/>
<dbReference type="Gene3D" id="1.20.272.10">
    <property type="match status" value="1"/>
</dbReference>
<dbReference type="CDD" id="cd18138">
    <property type="entry name" value="HLD_clamp_pol_III_delta"/>
    <property type="match status" value="1"/>
</dbReference>
<evidence type="ECO:0000259" key="11">
    <source>
        <dbReference type="Pfam" id="PF14840"/>
    </source>
</evidence>
<dbReference type="GO" id="GO:0009360">
    <property type="term" value="C:DNA polymerase III complex"/>
    <property type="evidence" value="ECO:0007669"/>
    <property type="project" value="UniProtKB-UniRule"/>
</dbReference>